<evidence type="ECO:0000256" key="5">
    <source>
        <dbReference type="ARBA" id="ARBA00023237"/>
    </source>
</evidence>
<dbReference type="EMBL" id="JAAGNZ010000002">
    <property type="protein sequence ID" value="NEU69231.1"/>
    <property type="molecule type" value="Genomic_DNA"/>
</dbReference>
<keyword evidence="3" id="KW-0732">Signal</keyword>
<protein>
    <submittedName>
        <fullName evidence="8">RagB/SusD family nutrient uptake outer membrane protein</fullName>
    </submittedName>
</protein>
<comment type="subcellular location">
    <subcellularLocation>
        <location evidence="1">Cell outer membrane</location>
    </subcellularLocation>
</comment>
<dbReference type="Pfam" id="PF14322">
    <property type="entry name" value="SusD-like_3"/>
    <property type="match status" value="1"/>
</dbReference>
<evidence type="ECO:0000259" key="6">
    <source>
        <dbReference type="Pfam" id="PF07980"/>
    </source>
</evidence>
<feature type="domain" description="SusD-like N-terminal" evidence="7">
    <location>
        <begin position="20"/>
        <end position="220"/>
    </location>
</feature>
<dbReference type="Gene3D" id="1.25.40.390">
    <property type="match status" value="2"/>
</dbReference>
<dbReference type="PROSITE" id="PS51257">
    <property type="entry name" value="PROKAR_LIPOPROTEIN"/>
    <property type="match status" value="1"/>
</dbReference>
<accession>A0A6M0IPE0</accession>
<evidence type="ECO:0000256" key="1">
    <source>
        <dbReference type="ARBA" id="ARBA00004442"/>
    </source>
</evidence>
<evidence type="ECO:0000313" key="8">
    <source>
        <dbReference type="EMBL" id="NEU69231.1"/>
    </source>
</evidence>
<feature type="domain" description="RagB/SusD" evidence="6">
    <location>
        <begin position="322"/>
        <end position="460"/>
    </location>
</feature>
<dbReference type="GO" id="GO:0009279">
    <property type="term" value="C:cell outer membrane"/>
    <property type="evidence" value="ECO:0007669"/>
    <property type="project" value="UniProtKB-SubCell"/>
</dbReference>
<dbReference type="Pfam" id="PF07980">
    <property type="entry name" value="SusD_RagB"/>
    <property type="match status" value="1"/>
</dbReference>
<dbReference type="InterPro" id="IPR033985">
    <property type="entry name" value="SusD-like_N"/>
</dbReference>
<dbReference type="SUPFAM" id="SSF48452">
    <property type="entry name" value="TPR-like"/>
    <property type="match status" value="1"/>
</dbReference>
<evidence type="ECO:0000256" key="4">
    <source>
        <dbReference type="ARBA" id="ARBA00023136"/>
    </source>
</evidence>
<gene>
    <name evidence="8" type="ORF">GK091_20255</name>
</gene>
<dbReference type="CDD" id="cd08977">
    <property type="entry name" value="SusD"/>
    <property type="match status" value="1"/>
</dbReference>
<organism evidence="8 9">
    <name type="scientific">Spirosoma agri</name>
    <dbReference type="NCBI Taxonomy" id="1987381"/>
    <lineage>
        <taxon>Bacteria</taxon>
        <taxon>Pseudomonadati</taxon>
        <taxon>Bacteroidota</taxon>
        <taxon>Cytophagia</taxon>
        <taxon>Cytophagales</taxon>
        <taxon>Cytophagaceae</taxon>
        <taxon>Spirosoma</taxon>
    </lineage>
</organism>
<comment type="caution">
    <text evidence="8">The sequence shown here is derived from an EMBL/GenBank/DDBJ whole genome shotgun (WGS) entry which is preliminary data.</text>
</comment>
<keyword evidence="4" id="KW-0472">Membrane</keyword>
<name>A0A6M0IPE0_9BACT</name>
<dbReference type="Proteomes" id="UP000477386">
    <property type="component" value="Unassembled WGS sequence"/>
</dbReference>
<evidence type="ECO:0000313" key="9">
    <source>
        <dbReference type="Proteomes" id="UP000477386"/>
    </source>
</evidence>
<comment type="similarity">
    <text evidence="2">Belongs to the SusD family.</text>
</comment>
<dbReference type="InterPro" id="IPR011990">
    <property type="entry name" value="TPR-like_helical_dom_sf"/>
</dbReference>
<reference evidence="8 9" key="1">
    <citation type="submission" date="2020-02" db="EMBL/GenBank/DDBJ databases">
        <title>Draft genome sequence of two Spirosoma agri KCTC 52727 and Spirosoma terrae KCTC 52035.</title>
        <authorList>
            <person name="Rojas J."/>
            <person name="Ambika Manirajan B."/>
            <person name="Ratering S."/>
            <person name="Suarez C."/>
            <person name="Schnell S."/>
        </authorList>
    </citation>
    <scope>NUCLEOTIDE SEQUENCE [LARGE SCALE GENOMIC DNA]</scope>
    <source>
        <strain evidence="8 9">KCTC 52727</strain>
    </source>
</reference>
<keyword evidence="9" id="KW-1185">Reference proteome</keyword>
<evidence type="ECO:0000259" key="7">
    <source>
        <dbReference type="Pfam" id="PF14322"/>
    </source>
</evidence>
<evidence type="ECO:0000256" key="3">
    <source>
        <dbReference type="ARBA" id="ARBA00022729"/>
    </source>
</evidence>
<keyword evidence="5" id="KW-0998">Cell outer membrane</keyword>
<dbReference type="RefSeq" id="WP_164041703.1">
    <property type="nucleotide sequence ID" value="NZ_JAAGNZ010000002.1"/>
</dbReference>
<dbReference type="InterPro" id="IPR012944">
    <property type="entry name" value="SusD_RagB_dom"/>
</dbReference>
<sequence length="460" mass="50130">MKKLTLLVAVFMGLTACQKDFLDLKPLSQPNVDNFYKTANDFGNAVNGAYDALQSSTQYGGDYNTVIETRSDNVLDNDPSSGSGLRYNIDRFIEPTTNSVLRDTWGSLYTGINRCNLILDKIDAVTMDATLKARYKGEAQFIRALSYFNLVRLWGKVPLVLTAGSTTDARAYTRNEIADIYAAIEKDLTAAAAGLPASYTGTDIGRATSGSAKGLLGKVYVTEKKYDLAVAVLRDVVTGTTYQLLPNVADVFSVTNKNNAELLFAVKFRKGGLLGEGHGSWFGTSIGDNIEPSLRAAYSAGDKRLPLTVQVPVPTSINAVPRKFYDELSATSDVGNDFPVLRFADVLLLYAEALNGVGYQASGDAFTALNRVRTRAGVANYTSAQLATKEAFQTAIINERRLELALESDRWFDLIRTGTAVDAIKVTGITMPAYRTVYPIPQSEIDVYNNKTSFPQNEGY</sequence>
<evidence type="ECO:0000256" key="2">
    <source>
        <dbReference type="ARBA" id="ARBA00006275"/>
    </source>
</evidence>
<dbReference type="AlphaFoldDB" id="A0A6M0IPE0"/>
<proteinExistence type="inferred from homology"/>